<dbReference type="InterPro" id="IPR011016">
    <property type="entry name" value="Znf_RING-CH"/>
</dbReference>
<dbReference type="Proteomes" id="UP000824890">
    <property type="component" value="Unassembled WGS sequence"/>
</dbReference>
<evidence type="ECO:0000256" key="3">
    <source>
        <dbReference type="ARBA" id="ARBA00022833"/>
    </source>
</evidence>
<proteinExistence type="predicted"/>
<keyword evidence="4" id="KW-1133">Transmembrane helix</keyword>
<dbReference type="Gene3D" id="3.30.40.10">
    <property type="entry name" value="Zinc/RING finger domain, C3HC4 (zinc finger)"/>
    <property type="match status" value="1"/>
</dbReference>
<dbReference type="PANTHER" id="PTHR46214">
    <property type="entry name" value="ZINC FINGER, RING-CH-TYPE"/>
    <property type="match status" value="1"/>
</dbReference>
<evidence type="ECO:0000313" key="6">
    <source>
        <dbReference type="EMBL" id="KAH0915767.1"/>
    </source>
</evidence>
<protein>
    <recommendedName>
        <fullName evidence="5">RING-CH-type domain-containing protein</fullName>
    </recommendedName>
</protein>
<evidence type="ECO:0000256" key="2">
    <source>
        <dbReference type="ARBA" id="ARBA00022771"/>
    </source>
</evidence>
<dbReference type="EMBL" id="JAGKQM010000008">
    <property type="protein sequence ID" value="KAH0915767.1"/>
    <property type="molecule type" value="Genomic_DNA"/>
</dbReference>
<feature type="domain" description="RING-CH-type" evidence="5">
    <location>
        <begin position="98"/>
        <end position="170"/>
    </location>
</feature>
<gene>
    <name evidence="6" type="ORF">HID58_030213</name>
</gene>
<feature type="non-terminal residue" evidence="6">
    <location>
        <position position="1"/>
    </location>
</feature>
<feature type="transmembrane region" description="Helical" evidence="4">
    <location>
        <begin position="193"/>
        <end position="210"/>
    </location>
</feature>
<keyword evidence="3" id="KW-0862">Zinc</keyword>
<comment type="caution">
    <text evidence="6">The sequence shown here is derived from an EMBL/GenBank/DDBJ whole genome shotgun (WGS) entry which is preliminary data.</text>
</comment>
<dbReference type="InterPro" id="IPR013083">
    <property type="entry name" value="Znf_RING/FYVE/PHD"/>
</dbReference>
<organism evidence="6 7">
    <name type="scientific">Brassica napus</name>
    <name type="common">Rape</name>
    <dbReference type="NCBI Taxonomy" id="3708"/>
    <lineage>
        <taxon>Eukaryota</taxon>
        <taxon>Viridiplantae</taxon>
        <taxon>Streptophyta</taxon>
        <taxon>Embryophyta</taxon>
        <taxon>Tracheophyta</taxon>
        <taxon>Spermatophyta</taxon>
        <taxon>Magnoliopsida</taxon>
        <taxon>eudicotyledons</taxon>
        <taxon>Gunneridae</taxon>
        <taxon>Pentapetalae</taxon>
        <taxon>rosids</taxon>
        <taxon>malvids</taxon>
        <taxon>Brassicales</taxon>
        <taxon>Brassicaceae</taxon>
        <taxon>Brassiceae</taxon>
        <taxon>Brassica</taxon>
    </lineage>
</organism>
<evidence type="ECO:0000259" key="5">
    <source>
        <dbReference type="PROSITE" id="PS51292"/>
    </source>
</evidence>
<reference evidence="6 7" key="1">
    <citation type="submission" date="2021-05" db="EMBL/GenBank/DDBJ databases">
        <title>Genome Assembly of Synthetic Allotetraploid Brassica napus Reveals Homoeologous Exchanges between Subgenomes.</title>
        <authorList>
            <person name="Davis J.T."/>
        </authorList>
    </citation>
    <scope>NUCLEOTIDE SEQUENCE [LARGE SCALE GENOMIC DNA]</scope>
    <source>
        <strain evidence="7">cv. Da-Ae</strain>
        <tissue evidence="6">Seedling</tissue>
    </source>
</reference>
<accession>A0ABQ8CFA2</accession>
<name>A0ABQ8CFA2_BRANA</name>
<keyword evidence="7" id="KW-1185">Reference proteome</keyword>
<keyword evidence="4" id="KW-0472">Membrane</keyword>
<keyword evidence="4" id="KW-0812">Transmembrane</keyword>
<keyword evidence="1" id="KW-0479">Metal-binding</keyword>
<dbReference type="PROSITE" id="PS51292">
    <property type="entry name" value="ZF_RING_CH"/>
    <property type="match status" value="1"/>
</dbReference>
<dbReference type="SMART" id="SM00744">
    <property type="entry name" value="RINGv"/>
    <property type="match status" value="1"/>
</dbReference>
<evidence type="ECO:0000256" key="4">
    <source>
        <dbReference type="SAM" id="Phobius"/>
    </source>
</evidence>
<dbReference type="SUPFAM" id="SSF57850">
    <property type="entry name" value="RING/U-box"/>
    <property type="match status" value="1"/>
</dbReference>
<evidence type="ECO:0000256" key="1">
    <source>
        <dbReference type="ARBA" id="ARBA00022723"/>
    </source>
</evidence>
<dbReference type="PANTHER" id="PTHR46214:SF8">
    <property type="entry name" value="RING_FYVE_PHD ZINC FINGER SUPERFAMILY PROTEIN"/>
    <property type="match status" value="1"/>
</dbReference>
<dbReference type="Pfam" id="PF12906">
    <property type="entry name" value="RINGv"/>
    <property type="match status" value="1"/>
</dbReference>
<keyword evidence="2" id="KW-0863">Zinc-finger</keyword>
<evidence type="ECO:0000313" key="7">
    <source>
        <dbReference type="Proteomes" id="UP000824890"/>
    </source>
</evidence>
<sequence length="220" mass="24865">VFSFGFMFNSLSDTIILELFVPEAVIVVSGLNWKTSDSVSIHVLMEKQKENDSSTGKMVLDAVTFQLMLFTSSLRITILRKAKEKEFHVIDLSGGGEESDNGQRICRICHFGSDQYSDRVSGKSVSVDLIEIGCKCKNELGLSHFHCVEAWFKLRGNSSSALNVPVRLTEEEWSEIRDTTTGEGRRRGSGQSCCIFMVFLLTIILFHWFFKKMSGYYQNT</sequence>